<gene>
    <name evidence="1" type="ORF">A3O14_01885</name>
</gene>
<comment type="caution">
    <text evidence="1">The sequence shown here is derived from an EMBL/GenBank/DDBJ whole genome shotgun (WGS) entry which is preliminary data.</text>
</comment>
<dbReference type="NCBIfam" id="TIGR01563">
    <property type="entry name" value="gp16_SPP1"/>
    <property type="match status" value="1"/>
</dbReference>
<proteinExistence type="predicted"/>
<evidence type="ECO:0008006" key="3">
    <source>
        <dbReference type="Google" id="ProtNLM"/>
    </source>
</evidence>
<dbReference type="Proteomes" id="UP000078520">
    <property type="component" value="Unassembled WGS sequence"/>
</dbReference>
<organism evidence="1 2">
    <name type="scientific">Ligilactobacillus aviarius</name>
    <dbReference type="NCBI Taxonomy" id="1606"/>
    <lineage>
        <taxon>Bacteria</taxon>
        <taxon>Bacillati</taxon>
        <taxon>Bacillota</taxon>
        <taxon>Bacilli</taxon>
        <taxon>Lactobacillales</taxon>
        <taxon>Lactobacillaceae</taxon>
        <taxon>Ligilactobacillus</taxon>
    </lineage>
</organism>
<dbReference type="AlphaFoldDB" id="A0A179C650"/>
<name>A0A179C650_9LACO</name>
<accession>A0A179C650</accession>
<evidence type="ECO:0000313" key="2">
    <source>
        <dbReference type="Proteomes" id="UP000078520"/>
    </source>
</evidence>
<dbReference type="Pfam" id="PF05521">
    <property type="entry name" value="Phage_HCP"/>
    <property type="match status" value="1"/>
</dbReference>
<sequence length="122" mass="14289">MKQIAKSRFQPYQFKSTVTFSTLTTQENPYTGIEEPVKHEEFKKRFAKVKQTLNQKYSVLGTQYENSFNIAIRHDKRLQQFDYLIATINGVDYRIIDISFDNETYNSYDLLTLTKKEGNGNG</sequence>
<dbReference type="InterPro" id="IPR008767">
    <property type="entry name" value="Phage_SPP1_head-tail_adaptor"/>
</dbReference>
<dbReference type="EMBL" id="LVKI01000003">
    <property type="protein sequence ID" value="OAQ09064.1"/>
    <property type="molecule type" value="Genomic_DNA"/>
</dbReference>
<reference evidence="2" key="1">
    <citation type="submission" date="2016-03" db="EMBL/GenBank/DDBJ databases">
        <authorList>
            <person name="Johnson T.J."/>
            <person name="Youmans B."/>
            <person name="Case K."/>
            <person name="Noll S."/>
        </authorList>
    </citation>
    <scope>NUCLEOTIDE SEQUENCE [LARGE SCALE GENOMIC DNA]</scope>
    <source>
        <strain evidence="2">UMNLAv8</strain>
    </source>
</reference>
<evidence type="ECO:0000313" key="1">
    <source>
        <dbReference type="EMBL" id="OAQ09064.1"/>
    </source>
</evidence>
<protein>
    <recommendedName>
        <fullName evidence="3">Phage head-tail adapter protein</fullName>
    </recommendedName>
</protein>